<evidence type="ECO:0000256" key="2">
    <source>
        <dbReference type="ARBA" id="ARBA00023002"/>
    </source>
</evidence>
<evidence type="ECO:0000259" key="4">
    <source>
        <dbReference type="PROSITE" id="PS51393"/>
    </source>
</evidence>
<protein>
    <submittedName>
        <fullName evidence="5">Probable lipoxygenase</fullName>
    </submittedName>
</protein>
<feature type="coiled-coil region" evidence="3">
    <location>
        <begin position="119"/>
        <end position="159"/>
    </location>
</feature>
<dbReference type="STRING" id="43989.cce_2648"/>
<dbReference type="SUPFAM" id="SSF48484">
    <property type="entry name" value="Lipoxigenase"/>
    <property type="match status" value="1"/>
</dbReference>
<name>B1WT74_CROS5</name>
<dbReference type="EMBL" id="CP000806">
    <property type="protein sequence ID" value="ACB51996.1"/>
    <property type="molecule type" value="Genomic_DNA"/>
</dbReference>
<proteinExistence type="predicted"/>
<reference evidence="5 6" key="1">
    <citation type="journal article" date="2008" name="Proc. Natl. Acad. Sci. U.S.A.">
        <title>The genome of Cyanothece 51142, a unicellular diazotrophic cyanobacterium important in the marine nitrogen cycle.</title>
        <authorList>
            <person name="Welsh E.A."/>
            <person name="Liberton M."/>
            <person name="Stoeckel J."/>
            <person name="Loh T."/>
            <person name="Elvitigala T."/>
            <person name="Wang C."/>
            <person name="Wollam A."/>
            <person name="Fulton R.S."/>
            <person name="Clifton S.W."/>
            <person name="Jacobs J.M."/>
            <person name="Aurora R."/>
            <person name="Ghosh B.K."/>
            <person name="Sherman L.A."/>
            <person name="Smith R.D."/>
            <person name="Wilson R.K."/>
            <person name="Pakrasi H.B."/>
        </authorList>
    </citation>
    <scope>NUCLEOTIDE SEQUENCE [LARGE SCALE GENOMIC DNA]</scope>
    <source>
        <strain evidence="6">ATCC 51142 / BH68</strain>
    </source>
</reference>
<evidence type="ECO:0000256" key="3">
    <source>
        <dbReference type="SAM" id="Coils"/>
    </source>
</evidence>
<dbReference type="Proteomes" id="UP000001203">
    <property type="component" value="Chromosome circular"/>
</dbReference>
<dbReference type="GO" id="GO:0034440">
    <property type="term" value="P:lipid oxidation"/>
    <property type="evidence" value="ECO:0007669"/>
    <property type="project" value="InterPro"/>
</dbReference>
<dbReference type="PRINTS" id="PR00087">
    <property type="entry name" value="LIPOXYGENASE"/>
</dbReference>
<dbReference type="InterPro" id="IPR013819">
    <property type="entry name" value="LipOase_C"/>
</dbReference>
<accession>B1WT74</accession>
<dbReference type="GO" id="GO:0016702">
    <property type="term" value="F:oxidoreductase activity, acting on single donors with incorporation of molecular oxygen, incorporation of two atoms of oxygen"/>
    <property type="evidence" value="ECO:0007669"/>
    <property type="project" value="InterPro"/>
</dbReference>
<dbReference type="Gene3D" id="3.10.450.60">
    <property type="match status" value="1"/>
</dbReference>
<gene>
    <name evidence="5" type="ordered locus">cce_2648</name>
</gene>
<keyword evidence="6" id="KW-1185">Reference proteome</keyword>
<dbReference type="PROSITE" id="PS51393">
    <property type="entry name" value="LIPOXYGENASE_3"/>
    <property type="match status" value="1"/>
</dbReference>
<feature type="domain" description="Lipoxygenase" evidence="4">
    <location>
        <begin position="147"/>
        <end position="726"/>
    </location>
</feature>
<keyword evidence="1" id="KW-0479">Metal-binding</keyword>
<dbReference type="HOGENOM" id="CLU_004282_3_2_3"/>
<sequence length="726" mass="81885">MTMNQDENKQALGILSDRKKSLSPLKLAIILLGLYIQQRYFSNDSYKYNYSYLPPLSITNVPESEVIEKILGIPLPNFPKGSFPNLIWVVKVIYRVLITIINDYLEKNEESVSIFKQNFSEISNNLDSIEADFEESENQNKLEACVKTLEINLRQLDQKFNLDSQLEENYQPFNSIHEKRGLIELLSNQLLDFDEKIAKLFRQRSTETSIIVSLQNILKYATKMAEIADVPQPELAQSPESLTLDDYNRLYQIIEKPLIADVFRDDRIFAYLQVAGANPLVLQGFDQQHGSCPVSPDQYSAIAAKFGVVDSLAEVIESQRLYVSDYGILNSLVNGNYINQELVQQKYICAPIAFFAVPPEANATRCLFPVAITYRKTAMSEQWTTFTPLDTDSQGEPWMSAKNIVQMADCNYHELISHLGRTHLVVEAFAVPTYNLPEEHPLRNLLIPHLEGTVVINYGAHAFLVAPGGTVDSLLASSIGSDQSLSSQGTQSYLFNFNAINFPQNLVNRRVDNPHTLPIYPYRDDGQLIWDAIHTWVKDYVSIYYTHDAAVASDQALQHWATTLASINGGRLSNFGEDSLGHINTKDYLSQVLSTLIFTASAQHAAVNFPQKTLMTYVPGFPLARYSPPPTHVKETQSFLDGLPSLSQAQSQINILYLLGSVYYTQLGHYSSSAFSNSQPLQTALDTFHRKLNQAHTIIHQRNQSSERLFPYECLLPTNIPQSINI</sequence>
<organism evidence="5 6">
    <name type="scientific">Crocosphaera subtropica (strain ATCC 51142 / BH68)</name>
    <name type="common">Cyanothece sp. (strain ATCC 51142)</name>
    <dbReference type="NCBI Taxonomy" id="43989"/>
    <lineage>
        <taxon>Bacteria</taxon>
        <taxon>Bacillati</taxon>
        <taxon>Cyanobacteriota</taxon>
        <taxon>Cyanophyceae</taxon>
        <taxon>Oscillatoriophycideae</taxon>
        <taxon>Chroococcales</taxon>
        <taxon>Aphanothecaceae</taxon>
        <taxon>Crocosphaera</taxon>
        <taxon>Crocosphaera subtropica</taxon>
    </lineage>
</organism>
<evidence type="ECO:0000313" key="6">
    <source>
        <dbReference type="Proteomes" id="UP000001203"/>
    </source>
</evidence>
<dbReference type="Gene3D" id="1.20.245.10">
    <property type="entry name" value="Lipoxygenase-1, Domain 5"/>
    <property type="match status" value="1"/>
</dbReference>
<evidence type="ECO:0000313" key="5">
    <source>
        <dbReference type="EMBL" id="ACB51996.1"/>
    </source>
</evidence>
<dbReference type="PANTHER" id="PTHR11771">
    <property type="entry name" value="LIPOXYGENASE"/>
    <property type="match status" value="1"/>
</dbReference>
<dbReference type="AlphaFoldDB" id="B1WT74"/>
<evidence type="ECO:0000256" key="1">
    <source>
        <dbReference type="ARBA" id="ARBA00022723"/>
    </source>
</evidence>
<keyword evidence="2" id="KW-0560">Oxidoreductase</keyword>
<keyword evidence="3" id="KW-0175">Coiled coil</keyword>
<dbReference type="InterPro" id="IPR036226">
    <property type="entry name" value="LipOase_C_sf"/>
</dbReference>
<dbReference type="eggNOG" id="ENOG502Z9KW">
    <property type="taxonomic scope" value="Bacteria"/>
</dbReference>
<dbReference type="InterPro" id="IPR000907">
    <property type="entry name" value="LipOase"/>
</dbReference>
<dbReference type="Pfam" id="PF00305">
    <property type="entry name" value="Lipoxygenase"/>
    <property type="match status" value="1"/>
</dbReference>
<dbReference type="KEGG" id="cyt:cce_2648"/>
<dbReference type="GO" id="GO:0046872">
    <property type="term" value="F:metal ion binding"/>
    <property type="evidence" value="ECO:0007669"/>
    <property type="project" value="UniProtKB-KW"/>
</dbReference>